<dbReference type="CDD" id="cd14014">
    <property type="entry name" value="STKc_PknB_like"/>
    <property type="match status" value="1"/>
</dbReference>
<dbReference type="SMART" id="SM00220">
    <property type="entry name" value="S_TKc"/>
    <property type="match status" value="1"/>
</dbReference>
<dbReference type="Proteomes" id="UP001501470">
    <property type="component" value="Unassembled WGS sequence"/>
</dbReference>
<protein>
    <recommendedName>
        <fullName evidence="1">non-specific serine/threonine protein kinase</fullName>
        <ecNumber evidence="1">2.7.11.1</ecNumber>
    </recommendedName>
</protein>
<evidence type="ECO:0000256" key="5">
    <source>
        <dbReference type="ARBA" id="ARBA00022777"/>
    </source>
</evidence>
<reference evidence="10 11" key="1">
    <citation type="journal article" date="2019" name="Int. J. Syst. Evol. Microbiol.">
        <title>The Global Catalogue of Microorganisms (GCM) 10K type strain sequencing project: providing services to taxonomists for standard genome sequencing and annotation.</title>
        <authorList>
            <consortium name="The Broad Institute Genomics Platform"/>
            <consortium name="The Broad Institute Genome Sequencing Center for Infectious Disease"/>
            <person name="Wu L."/>
            <person name="Ma J."/>
        </authorList>
    </citation>
    <scope>NUCLEOTIDE SEQUENCE [LARGE SCALE GENOMIC DNA]</scope>
    <source>
        <strain evidence="10 11">JCM 15933</strain>
    </source>
</reference>
<keyword evidence="3" id="KW-0808">Transferase</keyword>
<evidence type="ECO:0000256" key="7">
    <source>
        <dbReference type="SAM" id="MobiDB-lite"/>
    </source>
</evidence>
<evidence type="ECO:0000259" key="9">
    <source>
        <dbReference type="PROSITE" id="PS50011"/>
    </source>
</evidence>
<keyword evidence="5" id="KW-0418">Kinase</keyword>
<proteinExistence type="predicted"/>
<organism evidence="10 11">
    <name type="scientific">Dactylosporangium maewongense</name>
    <dbReference type="NCBI Taxonomy" id="634393"/>
    <lineage>
        <taxon>Bacteria</taxon>
        <taxon>Bacillati</taxon>
        <taxon>Actinomycetota</taxon>
        <taxon>Actinomycetes</taxon>
        <taxon>Micromonosporales</taxon>
        <taxon>Micromonosporaceae</taxon>
        <taxon>Dactylosporangium</taxon>
    </lineage>
</organism>
<feature type="domain" description="Protein kinase" evidence="9">
    <location>
        <begin position="11"/>
        <end position="253"/>
    </location>
</feature>
<gene>
    <name evidence="10" type="ORF">GCM10009827_025160</name>
</gene>
<evidence type="ECO:0000256" key="2">
    <source>
        <dbReference type="ARBA" id="ARBA00022527"/>
    </source>
</evidence>
<keyword evidence="8" id="KW-0472">Membrane</keyword>
<dbReference type="Pfam" id="PF00069">
    <property type="entry name" value="Pkinase"/>
    <property type="match status" value="1"/>
</dbReference>
<keyword evidence="4" id="KW-0547">Nucleotide-binding</keyword>
<dbReference type="PANTHER" id="PTHR43289:SF6">
    <property type="entry name" value="SERINE_THREONINE-PROTEIN KINASE NEKL-3"/>
    <property type="match status" value="1"/>
</dbReference>
<dbReference type="InterPro" id="IPR000719">
    <property type="entry name" value="Prot_kinase_dom"/>
</dbReference>
<accession>A0ABN2A2F1</accession>
<dbReference type="InterPro" id="IPR008271">
    <property type="entry name" value="Ser/Thr_kinase_AS"/>
</dbReference>
<dbReference type="InterPro" id="IPR011009">
    <property type="entry name" value="Kinase-like_dom_sf"/>
</dbReference>
<keyword evidence="6" id="KW-0067">ATP-binding</keyword>
<sequence length="600" mass="63553">MATAPQIHGYRDLTLISARGGQAHVYRARKATMDSSAVAIKVYRRDLDDADRRRFRREVQALQALQGRPHVVRLLEADFTADGRGYVVMDLYAGSVADRLAVEGTLPVGDALRIGAEVAEALTHTHEAAARILHRDIKPGNILLTGDGAAVLSDFGISAIHRDDGRFTATARIGTLGYTAPEVHAGDSESVASDIYSLGATLHTLLTGGPPAGPGRSALDAVPEPAATVLRRALSPDPADRQESARRLREDLLRAADLVTTRESSFASPAPASTRVLPDDPPGAVRPRLIEPPTTDPDLGRNIAAGVLALAGGLGGLVLLDWAWWGGALIVAAPVGVAAALRRGLGTRRLFGPAAAATLACYAVPGVTYLTRIDEDPFINLVMVVFTLVAFGGQVAAVHEVERYARQDMAQSETARANQERGQLFERFRERYWLDGAHPPDWLDDVLGPLPAARAMPWRGGGALRFAVVCDRSVAFVAVLDGVRPGRYELNPANGHPCRVFADGRPNTSVDTRLKDLARGVDAAGWGTAGVSAGCVVVLTTDGAQSDGIRLAPAQLESTSLTVVVARDAGPALVRLLAGADPQVIDPVLLQMVTERAQQA</sequence>
<evidence type="ECO:0000256" key="1">
    <source>
        <dbReference type="ARBA" id="ARBA00012513"/>
    </source>
</evidence>
<keyword evidence="8" id="KW-1133">Transmembrane helix</keyword>
<feature type="transmembrane region" description="Helical" evidence="8">
    <location>
        <begin position="350"/>
        <end position="371"/>
    </location>
</feature>
<dbReference type="EMBL" id="BAAAQD010000004">
    <property type="protein sequence ID" value="GAA1509959.1"/>
    <property type="molecule type" value="Genomic_DNA"/>
</dbReference>
<evidence type="ECO:0000256" key="8">
    <source>
        <dbReference type="SAM" id="Phobius"/>
    </source>
</evidence>
<name>A0ABN2A2F1_9ACTN</name>
<dbReference type="SUPFAM" id="SSF56112">
    <property type="entry name" value="Protein kinase-like (PK-like)"/>
    <property type="match status" value="1"/>
</dbReference>
<dbReference type="EC" id="2.7.11.1" evidence="1"/>
<evidence type="ECO:0000313" key="10">
    <source>
        <dbReference type="EMBL" id="GAA1509959.1"/>
    </source>
</evidence>
<keyword evidence="2" id="KW-0723">Serine/threonine-protein kinase</keyword>
<keyword evidence="8" id="KW-0812">Transmembrane</keyword>
<dbReference type="PROSITE" id="PS00108">
    <property type="entry name" value="PROTEIN_KINASE_ST"/>
    <property type="match status" value="1"/>
</dbReference>
<dbReference type="PANTHER" id="PTHR43289">
    <property type="entry name" value="MITOGEN-ACTIVATED PROTEIN KINASE KINASE KINASE 20-RELATED"/>
    <property type="match status" value="1"/>
</dbReference>
<evidence type="ECO:0000256" key="4">
    <source>
        <dbReference type="ARBA" id="ARBA00022741"/>
    </source>
</evidence>
<evidence type="ECO:0000313" key="11">
    <source>
        <dbReference type="Proteomes" id="UP001501470"/>
    </source>
</evidence>
<dbReference type="RefSeq" id="WP_344501991.1">
    <property type="nucleotide sequence ID" value="NZ_BAAAQD010000004.1"/>
</dbReference>
<keyword evidence="11" id="KW-1185">Reference proteome</keyword>
<comment type="caution">
    <text evidence="10">The sequence shown here is derived from an EMBL/GenBank/DDBJ whole genome shotgun (WGS) entry which is preliminary data.</text>
</comment>
<feature type="transmembrane region" description="Helical" evidence="8">
    <location>
        <begin position="377"/>
        <end position="398"/>
    </location>
</feature>
<feature type="transmembrane region" description="Helical" evidence="8">
    <location>
        <begin position="322"/>
        <end position="341"/>
    </location>
</feature>
<evidence type="ECO:0000256" key="6">
    <source>
        <dbReference type="ARBA" id="ARBA00022840"/>
    </source>
</evidence>
<evidence type="ECO:0000256" key="3">
    <source>
        <dbReference type="ARBA" id="ARBA00022679"/>
    </source>
</evidence>
<dbReference type="Gene3D" id="1.10.510.10">
    <property type="entry name" value="Transferase(Phosphotransferase) domain 1"/>
    <property type="match status" value="1"/>
</dbReference>
<dbReference type="PROSITE" id="PS50011">
    <property type="entry name" value="PROTEIN_KINASE_DOM"/>
    <property type="match status" value="1"/>
</dbReference>
<feature type="region of interest" description="Disordered" evidence="7">
    <location>
        <begin position="267"/>
        <end position="296"/>
    </location>
</feature>